<accession>A5D0D9</accession>
<dbReference type="GO" id="GO:0003677">
    <property type="term" value="F:DNA binding"/>
    <property type="evidence" value="ECO:0007669"/>
    <property type="project" value="InterPro"/>
</dbReference>
<sequence length="274" mass="31885">MPRQIRRPSKSKVYHIMIRGNEKKKIFQDDDDRTKFIDILWNKQEEKNFVIYAYCLMENHVHLIIGEGDESVSKIMQRINTSYAYYFNKKYQRTGHLFQDRFKSQAIESDDYLLASIRYVHNNPVKAKIVTDPSSYKWSSYNLYINKDSPGNRKIAKDFILGMFSANRHNAIELFKSYTKQDNRDVFIDHEDIVEKEKIMLDEKGAKAFIENYLKNSGEGDLTALLKNKNLRDELICELRSKTSLSVRQIAGILGVGRGVVQRVKGYSGSISNC</sequence>
<protein>
    <submittedName>
        <fullName evidence="2">Transposase and inactivated derivatives</fullName>
    </submittedName>
</protein>
<evidence type="ECO:0000259" key="1">
    <source>
        <dbReference type="SMART" id="SM01321"/>
    </source>
</evidence>
<dbReference type="GO" id="GO:0004803">
    <property type="term" value="F:transposase activity"/>
    <property type="evidence" value="ECO:0007669"/>
    <property type="project" value="InterPro"/>
</dbReference>
<proteinExistence type="predicted"/>
<evidence type="ECO:0000313" key="2">
    <source>
        <dbReference type="EMBL" id="BAF60290.1"/>
    </source>
</evidence>
<dbReference type="SUPFAM" id="SSF143422">
    <property type="entry name" value="Transposase IS200-like"/>
    <property type="match status" value="1"/>
</dbReference>
<feature type="domain" description="Transposase IS200-like" evidence="1">
    <location>
        <begin position="9"/>
        <end position="123"/>
    </location>
</feature>
<dbReference type="Gene3D" id="3.30.70.1290">
    <property type="entry name" value="Transposase IS200-like"/>
    <property type="match status" value="1"/>
</dbReference>
<dbReference type="eggNOG" id="COG1943">
    <property type="taxonomic scope" value="Bacteria"/>
</dbReference>
<dbReference type="AlphaFoldDB" id="A5D0D9"/>
<gene>
    <name evidence="2" type="ordered locus">PTH_2109</name>
</gene>
<organism evidence="2 3">
    <name type="scientific">Pelotomaculum thermopropionicum (strain DSM 13744 / JCM 10971 / SI)</name>
    <dbReference type="NCBI Taxonomy" id="370438"/>
    <lineage>
        <taxon>Bacteria</taxon>
        <taxon>Bacillati</taxon>
        <taxon>Bacillota</taxon>
        <taxon>Clostridia</taxon>
        <taxon>Eubacteriales</taxon>
        <taxon>Desulfotomaculaceae</taxon>
        <taxon>Pelotomaculum</taxon>
    </lineage>
</organism>
<name>A5D0D9_PELTS</name>
<evidence type="ECO:0000313" key="3">
    <source>
        <dbReference type="Proteomes" id="UP000006556"/>
    </source>
</evidence>
<dbReference type="PANTHER" id="PTHR34322:SF2">
    <property type="entry name" value="TRANSPOSASE IS200-LIKE DOMAIN-CONTAINING PROTEIN"/>
    <property type="match status" value="1"/>
</dbReference>
<dbReference type="InterPro" id="IPR036515">
    <property type="entry name" value="Transposase_17_sf"/>
</dbReference>
<dbReference type="KEGG" id="pth:PTH_2109"/>
<dbReference type="GO" id="GO:0006313">
    <property type="term" value="P:DNA transposition"/>
    <property type="evidence" value="ECO:0007669"/>
    <property type="project" value="InterPro"/>
</dbReference>
<dbReference type="HOGENOM" id="CLU_068226_0_2_9"/>
<dbReference type="SMART" id="SM01321">
    <property type="entry name" value="Y1_Tnp"/>
    <property type="match status" value="1"/>
</dbReference>
<dbReference type="InterPro" id="IPR002686">
    <property type="entry name" value="Transposase_17"/>
</dbReference>
<dbReference type="PANTHER" id="PTHR34322">
    <property type="entry name" value="TRANSPOSASE, Y1_TNP DOMAIN-CONTAINING"/>
    <property type="match status" value="1"/>
</dbReference>
<keyword evidence="3" id="KW-1185">Reference proteome</keyword>
<dbReference type="Pfam" id="PF01797">
    <property type="entry name" value="Y1_Tnp"/>
    <property type="match status" value="1"/>
</dbReference>
<dbReference type="Proteomes" id="UP000006556">
    <property type="component" value="Chromosome"/>
</dbReference>
<reference evidence="3" key="1">
    <citation type="journal article" date="2008" name="Genome Res.">
        <title>The genome of Pelotomaculum thermopropionicum reveals niche-associated evolution in anaerobic microbiota.</title>
        <authorList>
            <person name="Kosaka T."/>
            <person name="Kato S."/>
            <person name="Shimoyama T."/>
            <person name="Ishii S."/>
            <person name="Abe T."/>
            <person name="Watanabe K."/>
        </authorList>
    </citation>
    <scope>NUCLEOTIDE SEQUENCE [LARGE SCALE GENOMIC DNA]</scope>
    <source>
        <strain evidence="3">DSM 13744 / JCM 10971 / SI</strain>
    </source>
</reference>
<dbReference type="EMBL" id="AP009389">
    <property type="protein sequence ID" value="BAF60290.1"/>
    <property type="molecule type" value="Genomic_DNA"/>
</dbReference>
<dbReference type="NCBIfam" id="NF047646">
    <property type="entry name" value="REP_Tyr_transpos"/>
    <property type="match status" value="1"/>
</dbReference>